<evidence type="ECO:0000313" key="4">
    <source>
        <dbReference type="EMBL" id="MFD2566677.1"/>
    </source>
</evidence>
<evidence type="ECO:0000313" key="5">
    <source>
        <dbReference type="Proteomes" id="UP001597508"/>
    </source>
</evidence>
<dbReference type="SUPFAM" id="SSF63829">
    <property type="entry name" value="Calcium-dependent phosphotriesterase"/>
    <property type="match status" value="1"/>
</dbReference>
<dbReference type="Gene3D" id="2.130.10.10">
    <property type="entry name" value="YVTN repeat-like/Quinoprotein amine dehydrogenase"/>
    <property type="match status" value="2"/>
</dbReference>
<dbReference type="InterPro" id="IPR048954">
    <property type="entry name" value="PorZ_N"/>
</dbReference>
<dbReference type="Pfam" id="PF07494">
    <property type="entry name" value="Reg_prop"/>
    <property type="match status" value="1"/>
</dbReference>
<dbReference type="Gene3D" id="2.60.40.4070">
    <property type="match status" value="1"/>
</dbReference>
<name>A0ABW5LTI9_9FLAO</name>
<dbReference type="RefSeq" id="WP_379665382.1">
    <property type="nucleotide sequence ID" value="NZ_JBHULH010000001.1"/>
</dbReference>
<evidence type="ECO:0000259" key="3">
    <source>
        <dbReference type="Pfam" id="PF21544"/>
    </source>
</evidence>
<organism evidence="4 5">
    <name type="scientific">Pseudotenacibaculum haliotis</name>
    <dbReference type="NCBI Taxonomy" id="1862138"/>
    <lineage>
        <taxon>Bacteria</taxon>
        <taxon>Pseudomonadati</taxon>
        <taxon>Bacteroidota</taxon>
        <taxon>Flavobacteriia</taxon>
        <taxon>Flavobacteriales</taxon>
        <taxon>Flavobacteriaceae</taxon>
        <taxon>Pseudotenacibaculum</taxon>
    </lineage>
</organism>
<dbReference type="Proteomes" id="UP001597508">
    <property type="component" value="Unassembled WGS sequence"/>
</dbReference>
<gene>
    <name evidence="4" type="ORF">ACFSRZ_04790</name>
</gene>
<dbReference type="InterPro" id="IPR026444">
    <property type="entry name" value="Secre_tail"/>
</dbReference>
<dbReference type="NCBIfam" id="TIGR04183">
    <property type="entry name" value="Por_Secre_tail"/>
    <property type="match status" value="1"/>
</dbReference>
<dbReference type="SUPFAM" id="SSF69322">
    <property type="entry name" value="Tricorn protease domain 2"/>
    <property type="match status" value="1"/>
</dbReference>
<protein>
    <submittedName>
        <fullName evidence="4">Two-component regulator propeller domain-containing protein</fullName>
    </submittedName>
</protein>
<reference evidence="5" key="1">
    <citation type="journal article" date="2019" name="Int. J. Syst. Evol. Microbiol.">
        <title>The Global Catalogue of Microorganisms (GCM) 10K type strain sequencing project: providing services to taxonomists for standard genome sequencing and annotation.</title>
        <authorList>
            <consortium name="The Broad Institute Genomics Platform"/>
            <consortium name="The Broad Institute Genome Sequencing Center for Infectious Disease"/>
            <person name="Wu L."/>
            <person name="Ma J."/>
        </authorList>
    </citation>
    <scope>NUCLEOTIDE SEQUENCE [LARGE SCALE GENOMIC DNA]</scope>
    <source>
        <strain evidence="5">KCTC 52127</strain>
    </source>
</reference>
<dbReference type="InterPro" id="IPR011110">
    <property type="entry name" value="Reg_prop"/>
</dbReference>
<dbReference type="EMBL" id="JBHULH010000001">
    <property type="protein sequence ID" value="MFD2566677.1"/>
    <property type="molecule type" value="Genomic_DNA"/>
</dbReference>
<keyword evidence="1 2" id="KW-0732">Signal</keyword>
<accession>A0ABW5LTI9</accession>
<dbReference type="Pfam" id="PF21544">
    <property type="entry name" value="PorZ_N_b_propeller"/>
    <property type="match status" value="1"/>
</dbReference>
<sequence length="776" mass="84894">MRKLALILLLFCSLLSNAQVDFSDSWEDFFSYNNVKDFVKVGNTIYALSDNAIFTYNISTQETQKLSSVQGLSGETTTSIHFSSATNRLVIGYENGLIEVVDEDGSITISADIVNFNQSGEKSVNDIFEHNGTLYLSTAFAIVEYDINELEFGDTFFIGNNSTDVKVNEVVVFNGLIYAATDDGVFYADVTNPNLIDFNNWQQIVGGNNLFKNVAIFDGRLFTILNTGLFEIVNTNGLSFIRDFFGTVNGMKESTTHLSIALTNSAYVFDTRLIQILQSNANSEFNYILNNAFAEDNTLYLSTQQYGILTSPFANPTDYTEIHPDGPVSNDIFSVSAQNNHVWIVYGGYSPTFAPIQRRLGYTHYNGETWFTATNDPANPFPDLVDVTIDPNDPNKAFISSFGDTNLLNTINTGGLFEVEGDQIISFYNQSNSGLEDLEPTDPSRISIRVSGSVFDRQGNLWMTNIDTPTELKKFSNGSWSGFDISSVKPQNSFGLSEIAIDRNSSLWIATRGDGVIAFNENGNRLRALTPTATQGSLPNSRVESVVVDKDNRVWIGTIAGLVVFNNASGVFDADVVDANPIIILDDGVPRRLLGEQIVNTIAVDGANNKWFGTDNGGVTYTNPNGQTTIANFSTENSPLPSNRIVKIAVDEETGKVYFATDKGIVAYNSNVSPFGDTLGEVYAYPNPARKFHNTVTIDGRNGTSLPRGTNVKILDVAGNLVYETNVVEGQELQGGKVVWDKTNLAGRKVASGIYIVVLANEDATETSTTKIAIIN</sequence>
<comment type="caution">
    <text evidence="4">The sequence shown here is derived from an EMBL/GenBank/DDBJ whole genome shotgun (WGS) entry which is preliminary data.</text>
</comment>
<feature type="chain" id="PRO_5046008705" evidence="2">
    <location>
        <begin position="19"/>
        <end position="776"/>
    </location>
</feature>
<keyword evidence="5" id="KW-1185">Reference proteome</keyword>
<proteinExistence type="predicted"/>
<feature type="domain" description="PorZ N-terminal beta-propeller" evidence="3">
    <location>
        <begin position="45"/>
        <end position="202"/>
    </location>
</feature>
<dbReference type="InterPro" id="IPR015943">
    <property type="entry name" value="WD40/YVTN_repeat-like_dom_sf"/>
</dbReference>
<feature type="signal peptide" evidence="2">
    <location>
        <begin position="1"/>
        <end position="18"/>
    </location>
</feature>
<evidence type="ECO:0000256" key="2">
    <source>
        <dbReference type="SAM" id="SignalP"/>
    </source>
</evidence>
<evidence type="ECO:0000256" key="1">
    <source>
        <dbReference type="ARBA" id="ARBA00022729"/>
    </source>
</evidence>